<name>A0A1T5LP54_9BACT</name>
<reference evidence="1 2" key="1">
    <citation type="submission" date="2017-02" db="EMBL/GenBank/DDBJ databases">
        <authorList>
            <person name="Peterson S.W."/>
        </authorList>
    </citation>
    <scope>NUCLEOTIDE SEQUENCE [LARGE SCALE GENOMIC DNA]</scope>
    <source>
        <strain evidence="1 2">DSM 25262</strain>
    </source>
</reference>
<gene>
    <name evidence="1" type="ORF">SAMN05660236_3632</name>
</gene>
<dbReference type="EMBL" id="FUZU01000002">
    <property type="protein sequence ID" value="SKC77757.1"/>
    <property type="molecule type" value="Genomic_DNA"/>
</dbReference>
<accession>A0A1T5LP54</accession>
<proteinExistence type="predicted"/>
<dbReference type="Proteomes" id="UP000190961">
    <property type="component" value="Unassembled WGS sequence"/>
</dbReference>
<dbReference type="RefSeq" id="WP_079688140.1">
    <property type="nucleotide sequence ID" value="NZ_FUZU01000002.1"/>
</dbReference>
<dbReference type="OrthoDB" id="836646at2"/>
<protein>
    <submittedName>
        <fullName evidence="1">Uncharacterized protein</fullName>
    </submittedName>
</protein>
<dbReference type="AlphaFoldDB" id="A0A1T5LP54"/>
<sequence>MSTFVLMMNKGLSVLVYSIAVVLMVSCKTAGIISATQFNLHQDYCAPTSVNSYSASNFPVANTDSLLAQDTLLKQYFSTHFILMANGTGTLKLLYGAMDCKRDTSLRGRIRMVEIKNEIQQRITLFRTELDGVAAELDCQGERCDQLASYLDDLNRKRNTRLTIGSIILGSVTTVAIVVAHNGNAQNTISIAGGLLTAGLGATTINPAGKKVNYEHTRNLLEDIWFTPQHSRVYPPSVWYILTNRNFTNNKDVTLVESIKKRWTEFQFNNHVDSAKVKLLFHGGGIYTADDLHTRSNMLNQLQSTIRSVNQDLQGLLLAMDHNL</sequence>
<evidence type="ECO:0000313" key="1">
    <source>
        <dbReference type="EMBL" id="SKC77757.1"/>
    </source>
</evidence>
<evidence type="ECO:0000313" key="2">
    <source>
        <dbReference type="Proteomes" id="UP000190961"/>
    </source>
</evidence>
<keyword evidence="2" id="KW-1185">Reference proteome</keyword>
<organism evidence="1 2">
    <name type="scientific">Ohtaekwangia koreensis</name>
    <dbReference type="NCBI Taxonomy" id="688867"/>
    <lineage>
        <taxon>Bacteria</taxon>
        <taxon>Pseudomonadati</taxon>
        <taxon>Bacteroidota</taxon>
        <taxon>Cytophagia</taxon>
        <taxon>Cytophagales</taxon>
        <taxon>Fulvivirgaceae</taxon>
        <taxon>Ohtaekwangia</taxon>
    </lineage>
</organism>